<organism evidence="9 10">
    <name type="scientific">Pontiella sulfatireligans</name>
    <dbReference type="NCBI Taxonomy" id="2750658"/>
    <lineage>
        <taxon>Bacteria</taxon>
        <taxon>Pseudomonadati</taxon>
        <taxon>Kiritimatiellota</taxon>
        <taxon>Kiritimatiellia</taxon>
        <taxon>Kiritimatiellales</taxon>
        <taxon>Pontiellaceae</taxon>
        <taxon>Pontiella</taxon>
    </lineage>
</organism>
<reference evidence="9 10" key="1">
    <citation type="submission" date="2019-04" db="EMBL/GenBank/DDBJ databases">
        <authorList>
            <person name="Van Vliet M D."/>
        </authorList>
    </citation>
    <scope>NUCLEOTIDE SEQUENCE [LARGE SCALE GENOMIC DNA]</scope>
    <source>
        <strain evidence="9 10">F21</strain>
    </source>
</reference>
<dbReference type="GO" id="GO:0004519">
    <property type="term" value="F:endonuclease activity"/>
    <property type="evidence" value="ECO:0007669"/>
    <property type="project" value="UniProtKB-KW"/>
</dbReference>
<evidence type="ECO:0000256" key="4">
    <source>
        <dbReference type="ARBA" id="ARBA00022759"/>
    </source>
</evidence>
<comment type="similarity">
    <text evidence="1">Belongs to the HicA mRNA interferase family.</text>
</comment>
<evidence type="ECO:0000313" key="9">
    <source>
        <dbReference type="EMBL" id="VGO21055.1"/>
    </source>
</evidence>
<keyword evidence="3" id="KW-0540">Nuclease</keyword>
<gene>
    <name evidence="9" type="ORF">SCARR_03124</name>
</gene>
<dbReference type="Gene3D" id="3.30.160.250">
    <property type="match status" value="1"/>
</dbReference>
<evidence type="ECO:0000256" key="8">
    <source>
        <dbReference type="SAM" id="MobiDB-lite"/>
    </source>
</evidence>
<evidence type="ECO:0008006" key="11">
    <source>
        <dbReference type="Google" id="ProtNLM"/>
    </source>
</evidence>
<evidence type="ECO:0000256" key="5">
    <source>
        <dbReference type="ARBA" id="ARBA00022801"/>
    </source>
</evidence>
<keyword evidence="7" id="KW-0346">Stress response</keyword>
<accession>A0A6C2ULD8</accession>
<name>A0A6C2ULD8_9BACT</name>
<dbReference type="GO" id="GO:0003729">
    <property type="term" value="F:mRNA binding"/>
    <property type="evidence" value="ECO:0007669"/>
    <property type="project" value="InterPro"/>
</dbReference>
<dbReference type="InterPro" id="IPR008651">
    <property type="entry name" value="Uncharacterised_HicB"/>
</dbReference>
<evidence type="ECO:0000256" key="2">
    <source>
        <dbReference type="ARBA" id="ARBA00022649"/>
    </source>
</evidence>
<evidence type="ECO:0000256" key="3">
    <source>
        <dbReference type="ARBA" id="ARBA00022722"/>
    </source>
</evidence>
<evidence type="ECO:0000313" key="10">
    <source>
        <dbReference type="Proteomes" id="UP000346198"/>
    </source>
</evidence>
<keyword evidence="2" id="KW-1277">Toxin-antitoxin system</keyword>
<evidence type="ECO:0000256" key="1">
    <source>
        <dbReference type="ARBA" id="ARBA00006620"/>
    </source>
</evidence>
<dbReference type="InterPro" id="IPR035069">
    <property type="entry name" value="TTHA1013/TTHA0281-like"/>
</dbReference>
<keyword evidence="6" id="KW-0694">RNA-binding</keyword>
<dbReference type="Pfam" id="PF05534">
    <property type="entry name" value="HicB"/>
    <property type="match status" value="1"/>
</dbReference>
<dbReference type="Pfam" id="PF07927">
    <property type="entry name" value="HicA_toxin"/>
    <property type="match status" value="1"/>
</dbReference>
<dbReference type="GO" id="GO:0016787">
    <property type="term" value="F:hydrolase activity"/>
    <property type="evidence" value="ECO:0007669"/>
    <property type="project" value="UniProtKB-KW"/>
</dbReference>
<dbReference type="AlphaFoldDB" id="A0A6C2ULD8"/>
<dbReference type="InterPro" id="IPR012933">
    <property type="entry name" value="HicA_mRNA_interferase"/>
</dbReference>
<feature type="region of interest" description="Disordered" evidence="8">
    <location>
        <begin position="1"/>
        <end position="37"/>
    </location>
</feature>
<evidence type="ECO:0000256" key="7">
    <source>
        <dbReference type="ARBA" id="ARBA00023016"/>
    </source>
</evidence>
<dbReference type="InterPro" id="IPR010985">
    <property type="entry name" value="Ribbon_hlx_hlx"/>
</dbReference>
<dbReference type="SUPFAM" id="SSF54786">
    <property type="entry name" value="YcfA/nrd intein domain"/>
    <property type="match status" value="1"/>
</dbReference>
<keyword evidence="4" id="KW-0255">Endonuclease</keyword>
<evidence type="ECO:0000256" key="6">
    <source>
        <dbReference type="ARBA" id="ARBA00022884"/>
    </source>
</evidence>
<dbReference type="RefSeq" id="WP_222846337.1">
    <property type="nucleotide sequence ID" value="NZ_CAAHFH010000002.1"/>
</dbReference>
<dbReference type="EMBL" id="CAAHFH010000002">
    <property type="protein sequence ID" value="VGO21055.1"/>
    <property type="molecule type" value="Genomic_DNA"/>
</dbReference>
<dbReference type="InterPro" id="IPR038570">
    <property type="entry name" value="HicA_sf"/>
</dbReference>
<dbReference type="Gene3D" id="3.30.920.30">
    <property type="entry name" value="Hypothetical protein"/>
    <property type="match status" value="1"/>
</dbReference>
<protein>
    <recommendedName>
        <fullName evidence="11">Toxin-antitoxin system HicB family antitoxin</fullName>
    </recommendedName>
</protein>
<dbReference type="SUPFAM" id="SSF47598">
    <property type="entry name" value="Ribbon-helix-helix"/>
    <property type="match status" value="1"/>
</dbReference>
<dbReference type="GO" id="GO:0006355">
    <property type="term" value="P:regulation of DNA-templated transcription"/>
    <property type="evidence" value="ECO:0007669"/>
    <property type="project" value="InterPro"/>
</dbReference>
<proteinExistence type="inferred from homology"/>
<sequence length="168" mass="18916">MKAGFVDRGGKGSHRNFKHPDGEKITISGNPAHDAKKYQEREVLKDNPRDKKMKASDQYLKIVEWSEEDQCYIGSCPGVMRGGVHGDDEAKVYKELCEAVEEWIEVYQEDGEKLPSATAGKEYSGKFVVRVGKELHKTLAVDALRQGESLNAYCVHLLKEESPRYGIK</sequence>
<dbReference type="SUPFAM" id="SSF143100">
    <property type="entry name" value="TTHA1013/TTHA0281-like"/>
    <property type="match status" value="1"/>
</dbReference>
<keyword evidence="10" id="KW-1185">Reference proteome</keyword>
<keyword evidence="5" id="KW-0378">Hydrolase</keyword>
<dbReference type="Proteomes" id="UP000346198">
    <property type="component" value="Unassembled WGS sequence"/>
</dbReference>